<reference evidence="9 10" key="1">
    <citation type="journal article" date="2015" name="Genome Biol. Evol.">
        <title>The genome of winter moth (Operophtera brumata) provides a genomic perspective on sexual dimorphism and phenology.</title>
        <authorList>
            <person name="Derks M.F."/>
            <person name="Smit S."/>
            <person name="Salis L."/>
            <person name="Schijlen E."/>
            <person name="Bossers A."/>
            <person name="Mateman C."/>
            <person name="Pijl A.S."/>
            <person name="de Ridder D."/>
            <person name="Groenen M.A."/>
            <person name="Visser M.E."/>
            <person name="Megens H.J."/>
        </authorList>
    </citation>
    <scope>NUCLEOTIDE SEQUENCE [LARGE SCALE GENOMIC DNA]</scope>
    <source>
        <strain evidence="9">WM2013NL</strain>
        <tissue evidence="9">Head and thorax</tissue>
    </source>
</reference>
<keyword evidence="10" id="KW-1185">Reference proteome</keyword>
<evidence type="ECO:0000256" key="6">
    <source>
        <dbReference type="ARBA" id="ARBA00023136"/>
    </source>
</evidence>
<evidence type="ECO:0000313" key="10">
    <source>
        <dbReference type="Proteomes" id="UP000037510"/>
    </source>
</evidence>
<feature type="non-terminal residue" evidence="9">
    <location>
        <position position="315"/>
    </location>
</feature>
<protein>
    <recommendedName>
        <fullName evidence="11">Scavenger receptor class B member 1</fullName>
    </recommendedName>
</protein>
<evidence type="ECO:0000313" key="9">
    <source>
        <dbReference type="EMBL" id="KOB73497.1"/>
    </source>
</evidence>
<evidence type="ECO:0008006" key="11">
    <source>
        <dbReference type="Google" id="ProtNLM"/>
    </source>
</evidence>
<evidence type="ECO:0000256" key="4">
    <source>
        <dbReference type="ARBA" id="ARBA00022692"/>
    </source>
</evidence>
<feature type="transmembrane region" description="Helical" evidence="8">
    <location>
        <begin position="244"/>
        <end position="271"/>
    </location>
</feature>
<evidence type="ECO:0000256" key="5">
    <source>
        <dbReference type="ARBA" id="ARBA00022989"/>
    </source>
</evidence>
<dbReference type="PANTHER" id="PTHR11923:SF89">
    <property type="entry name" value="GH15894P"/>
    <property type="match status" value="1"/>
</dbReference>
<proteinExistence type="inferred from homology"/>
<dbReference type="GO" id="GO:0005737">
    <property type="term" value="C:cytoplasm"/>
    <property type="evidence" value="ECO:0007669"/>
    <property type="project" value="TreeGrafter"/>
</dbReference>
<evidence type="ECO:0000256" key="3">
    <source>
        <dbReference type="ARBA" id="ARBA00022475"/>
    </source>
</evidence>
<feature type="non-terminal residue" evidence="9">
    <location>
        <position position="1"/>
    </location>
</feature>
<dbReference type="EMBL" id="JTDY01001569">
    <property type="protein sequence ID" value="KOB73497.1"/>
    <property type="molecule type" value="Genomic_DNA"/>
</dbReference>
<evidence type="ECO:0000256" key="2">
    <source>
        <dbReference type="ARBA" id="ARBA00010532"/>
    </source>
</evidence>
<keyword evidence="7" id="KW-0325">Glycoprotein</keyword>
<dbReference type="GO" id="GO:0005886">
    <property type="term" value="C:plasma membrane"/>
    <property type="evidence" value="ECO:0007669"/>
    <property type="project" value="UniProtKB-SubCell"/>
</dbReference>
<gene>
    <name evidence="9" type="ORF">OBRU01_04299</name>
</gene>
<dbReference type="InterPro" id="IPR002159">
    <property type="entry name" value="CD36_fam"/>
</dbReference>
<keyword evidence="4 8" id="KW-0812">Transmembrane</keyword>
<keyword evidence="6 8" id="KW-0472">Membrane</keyword>
<dbReference type="STRING" id="104452.A0A0L7LDE0"/>
<dbReference type="Proteomes" id="UP000037510">
    <property type="component" value="Unassembled WGS sequence"/>
</dbReference>
<comment type="subcellular location">
    <subcellularLocation>
        <location evidence="1">Cell membrane</location>
    </subcellularLocation>
</comment>
<keyword evidence="3" id="KW-1003">Cell membrane</keyword>
<dbReference type="PANTHER" id="PTHR11923">
    <property type="entry name" value="SCAVENGER RECEPTOR CLASS B TYPE-1 SR-B1"/>
    <property type="match status" value="1"/>
</dbReference>
<evidence type="ECO:0000256" key="8">
    <source>
        <dbReference type="SAM" id="Phobius"/>
    </source>
</evidence>
<dbReference type="AlphaFoldDB" id="A0A0L7LDE0"/>
<dbReference type="GO" id="GO:0005044">
    <property type="term" value="F:scavenger receptor activity"/>
    <property type="evidence" value="ECO:0007669"/>
    <property type="project" value="TreeGrafter"/>
</dbReference>
<sequence length="315" mass="36822">MLWEKLNMRPGLPPYEWWADPPDEVKLRAYVFNVTNHERFLNGLDAKINVEEIGPIVYLEKLLHSGIRFNENSTMTYTARRLPIFLPDENTVDLNATIIVPNMAVLGLSSYLHSANYFVRTAFRLLVSSHNSKMFSEKTIYEYLWDFKDPICPDRIFGSTEGVMYRQRLSKQDVLLYWRKTVCKVMPLYFDNYPMAVSYPHFYTGGVAKDQFVTGLKPDRLKHNSYVVVEPNQEGLPPRIYRTIFFMTVVLPPLTKIFVAITLLLGFYLVLKHIHTKLRNDTLKTILLFKSKKVNNLAKNKIFLYEKESFLKMPS</sequence>
<comment type="caution">
    <text evidence="9">The sequence shown here is derived from an EMBL/GenBank/DDBJ whole genome shotgun (WGS) entry which is preliminary data.</text>
</comment>
<comment type="similarity">
    <text evidence="2">Belongs to the CD36 family.</text>
</comment>
<accession>A0A0L7LDE0</accession>
<evidence type="ECO:0000256" key="1">
    <source>
        <dbReference type="ARBA" id="ARBA00004236"/>
    </source>
</evidence>
<organism evidence="9 10">
    <name type="scientific">Operophtera brumata</name>
    <name type="common">Winter moth</name>
    <name type="synonym">Phalaena brumata</name>
    <dbReference type="NCBI Taxonomy" id="104452"/>
    <lineage>
        <taxon>Eukaryota</taxon>
        <taxon>Metazoa</taxon>
        <taxon>Ecdysozoa</taxon>
        <taxon>Arthropoda</taxon>
        <taxon>Hexapoda</taxon>
        <taxon>Insecta</taxon>
        <taxon>Pterygota</taxon>
        <taxon>Neoptera</taxon>
        <taxon>Endopterygota</taxon>
        <taxon>Lepidoptera</taxon>
        <taxon>Glossata</taxon>
        <taxon>Ditrysia</taxon>
        <taxon>Geometroidea</taxon>
        <taxon>Geometridae</taxon>
        <taxon>Larentiinae</taxon>
        <taxon>Operophtera</taxon>
    </lineage>
</organism>
<evidence type="ECO:0000256" key="7">
    <source>
        <dbReference type="ARBA" id="ARBA00023180"/>
    </source>
</evidence>
<keyword evidence="5 8" id="KW-1133">Transmembrane helix</keyword>
<name>A0A0L7LDE0_OPEBR</name>
<dbReference type="Pfam" id="PF01130">
    <property type="entry name" value="CD36"/>
    <property type="match status" value="2"/>
</dbReference>